<name>A0A7C3VG61_9CYAN</name>
<dbReference type="AlphaFoldDB" id="A0A7C3VG61"/>
<sequence>MNTKNTIISGLAAVGAGLSLMACSVPTGMGSSGGGESQPMATNELTTTFKCVQADTGWATIAERGNSVSKNPLFTWNSEEFGDNWMPEKRCSTVTEKLNNFVASNGGRLSNLYLTSGQLNGRSVVCVVNQQSTCTGNSLLFTLSQKNAATPRTAIAKITAFSQGKADAQPVEESGLPQYFPLQNLADKHLAGGPW</sequence>
<proteinExistence type="predicted"/>
<evidence type="ECO:0008006" key="3">
    <source>
        <dbReference type="Google" id="ProtNLM"/>
    </source>
</evidence>
<feature type="signal peptide" evidence="1">
    <location>
        <begin position="1"/>
        <end position="24"/>
    </location>
</feature>
<evidence type="ECO:0000313" key="2">
    <source>
        <dbReference type="EMBL" id="HGG00473.1"/>
    </source>
</evidence>
<dbReference type="Pfam" id="PF14218">
    <property type="entry name" value="COP23"/>
    <property type="match status" value="1"/>
</dbReference>
<dbReference type="InterPro" id="IPR025478">
    <property type="entry name" value="COP23"/>
</dbReference>
<gene>
    <name evidence="2" type="ORF">ENR15_07440</name>
</gene>
<organism evidence="2">
    <name type="scientific">Planktothricoides sp. SpSt-374</name>
    <dbReference type="NCBI Taxonomy" id="2282167"/>
    <lineage>
        <taxon>Bacteria</taxon>
        <taxon>Bacillati</taxon>
        <taxon>Cyanobacteriota</taxon>
        <taxon>Cyanophyceae</taxon>
        <taxon>Oscillatoriophycideae</taxon>
        <taxon>Oscillatoriales</taxon>
        <taxon>Oscillatoriaceae</taxon>
        <taxon>Planktothricoides</taxon>
    </lineage>
</organism>
<accession>A0A7C3VG61</accession>
<dbReference type="PROSITE" id="PS51257">
    <property type="entry name" value="PROKAR_LIPOPROTEIN"/>
    <property type="match status" value="1"/>
</dbReference>
<evidence type="ECO:0000256" key="1">
    <source>
        <dbReference type="SAM" id="SignalP"/>
    </source>
</evidence>
<protein>
    <recommendedName>
        <fullName evidence="3">DUF3558 domain-containing protein</fullName>
    </recommendedName>
</protein>
<keyword evidence="1" id="KW-0732">Signal</keyword>
<feature type="chain" id="PRO_5028473869" description="DUF3558 domain-containing protein" evidence="1">
    <location>
        <begin position="25"/>
        <end position="195"/>
    </location>
</feature>
<reference evidence="2" key="1">
    <citation type="journal article" date="2020" name="mSystems">
        <title>Genome- and Community-Level Interaction Insights into Carbon Utilization and Element Cycling Functions of Hydrothermarchaeota in Hydrothermal Sediment.</title>
        <authorList>
            <person name="Zhou Z."/>
            <person name="Liu Y."/>
            <person name="Xu W."/>
            <person name="Pan J."/>
            <person name="Luo Z.H."/>
            <person name="Li M."/>
        </authorList>
    </citation>
    <scope>NUCLEOTIDE SEQUENCE [LARGE SCALE GENOMIC DNA]</scope>
    <source>
        <strain evidence="2">SpSt-374</strain>
    </source>
</reference>
<dbReference type="EMBL" id="DSPX01000071">
    <property type="protein sequence ID" value="HGG00473.1"/>
    <property type="molecule type" value="Genomic_DNA"/>
</dbReference>
<comment type="caution">
    <text evidence="2">The sequence shown here is derived from an EMBL/GenBank/DDBJ whole genome shotgun (WGS) entry which is preliminary data.</text>
</comment>